<evidence type="ECO:0000259" key="1">
    <source>
        <dbReference type="PROSITE" id="PS50943"/>
    </source>
</evidence>
<sequence>MSKELANRVKEICSEKGLQMKDLAAIMNVKPESLSRTLNGNPQLSSLENIAKALNIGIADLFADKVENNIIFSSTTPNSLTSIIVYKDKTYIANTLNELLSHVRMICDE</sequence>
<dbReference type="Gene3D" id="1.10.260.40">
    <property type="entry name" value="lambda repressor-like DNA-binding domains"/>
    <property type="match status" value="1"/>
</dbReference>
<proteinExistence type="predicted"/>
<dbReference type="AlphaFoldDB" id="A0A7J0A5F8"/>
<dbReference type="CDD" id="cd00093">
    <property type="entry name" value="HTH_XRE"/>
    <property type="match status" value="1"/>
</dbReference>
<dbReference type="PROSITE" id="PS50943">
    <property type="entry name" value="HTH_CROC1"/>
    <property type="match status" value="1"/>
</dbReference>
<evidence type="ECO:0000313" key="2">
    <source>
        <dbReference type="EMBL" id="GFH87645.1"/>
    </source>
</evidence>
<comment type="caution">
    <text evidence="2">The sequence shown here is derived from an EMBL/GenBank/DDBJ whole genome shotgun (WGS) entry which is preliminary data.</text>
</comment>
<dbReference type="SUPFAM" id="SSF47413">
    <property type="entry name" value="lambda repressor-like DNA-binding domains"/>
    <property type="match status" value="1"/>
</dbReference>
<gene>
    <name evidence="2" type="primary">ddrOC</name>
    <name evidence="2" type="ORF">IMSAGC001_03072</name>
</gene>
<dbReference type="InterPro" id="IPR001387">
    <property type="entry name" value="Cro/C1-type_HTH"/>
</dbReference>
<protein>
    <submittedName>
        <fullName evidence="2">HTH-type transcriptional regulator DdrOC</fullName>
    </submittedName>
</protein>
<dbReference type="SMART" id="SM00530">
    <property type="entry name" value="HTH_XRE"/>
    <property type="match status" value="1"/>
</dbReference>
<feature type="domain" description="HTH cro/C1-type" evidence="1">
    <location>
        <begin position="9"/>
        <end position="61"/>
    </location>
</feature>
<dbReference type="Pfam" id="PF13443">
    <property type="entry name" value="HTH_26"/>
    <property type="match status" value="1"/>
</dbReference>
<reference evidence="2 3" key="1">
    <citation type="journal article" date="2020" name="Microbiome">
        <title>Single-cell genomics of uncultured bacteria reveals dietary fiber responders in the mouse gut microbiota.</title>
        <authorList>
            <person name="Chijiiwa R."/>
            <person name="Hosokawa M."/>
            <person name="Kogawa M."/>
            <person name="Nishikawa Y."/>
            <person name="Ide K."/>
            <person name="Sakanashi C."/>
            <person name="Takahashi K."/>
            <person name="Takeyama H."/>
        </authorList>
    </citation>
    <scope>NUCLEOTIDE SEQUENCE [LARGE SCALE GENOMIC DNA]</scope>
    <source>
        <strain evidence="2">IMSAGC_001</strain>
    </source>
</reference>
<dbReference type="RefSeq" id="WP_172504177.1">
    <property type="nucleotide sequence ID" value="NZ_BLLS01000109.1"/>
</dbReference>
<accession>A0A7J0A5F8</accession>
<name>A0A7J0A5F8_9BACE</name>
<dbReference type="GO" id="GO:0003677">
    <property type="term" value="F:DNA binding"/>
    <property type="evidence" value="ECO:0007669"/>
    <property type="project" value="InterPro"/>
</dbReference>
<dbReference type="EMBL" id="BLLS01000109">
    <property type="protein sequence ID" value="GFH87645.1"/>
    <property type="molecule type" value="Genomic_DNA"/>
</dbReference>
<dbReference type="InterPro" id="IPR010982">
    <property type="entry name" value="Lambda_DNA-bd_dom_sf"/>
</dbReference>
<evidence type="ECO:0000313" key="3">
    <source>
        <dbReference type="Proteomes" id="UP000491181"/>
    </source>
</evidence>
<dbReference type="Proteomes" id="UP000491181">
    <property type="component" value="Unassembled WGS sequence"/>
</dbReference>
<organism evidence="2 3">
    <name type="scientific">Bacteroides acidifaciens</name>
    <dbReference type="NCBI Taxonomy" id="85831"/>
    <lineage>
        <taxon>Bacteria</taxon>
        <taxon>Pseudomonadati</taxon>
        <taxon>Bacteroidota</taxon>
        <taxon>Bacteroidia</taxon>
        <taxon>Bacteroidales</taxon>
        <taxon>Bacteroidaceae</taxon>
        <taxon>Bacteroides</taxon>
    </lineage>
</organism>